<dbReference type="Gene3D" id="6.10.250.1620">
    <property type="match status" value="1"/>
</dbReference>
<dbReference type="Gene3D" id="3.30.2320.30">
    <property type="entry name" value="ATP synthase, E subunit, C-terminal"/>
    <property type="match status" value="1"/>
</dbReference>
<sequence>MALNRPLNDDEVYNEMNKMISFIKQEAFEKAREIKAKADEEFNIEKAKILRQESINIEKLYERKLKQAEFDKRITSSNLSNKCKLQVLQKQQQVLDDLFSQSFNEIQNVKTNKEKYKYLMINLLVQSFCKISEENVSVRVVKEDVSLIKQIIDKSCSEYTRLFNKPINATVSENDCLSSDYGGGVIVSALGDRINVDNTLRTRLDISSRDLLPQIRVILFGHSPNRKFFD</sequence>
<proteinExistence type="inferred from homology"/>
<organism evidence="4 5">
    <name type="scientific">Smittium culicis</name>
    <dbReference type="NCBI Taxonomy" id="133412"/>
    <lineage>
        <taxon>Eukaryota</taxon>
        <taxon>Fungi</taxon>
        <taxon>Fungi incertae sedis</taxon>
        <taxon>Zoopagomycota</taxon>
        <taxon>Kickxellomycotina</taxon>
        <taxon>Harpellomycetes</taxon>
        <taxon>Harpellales</taxon>
        <taxon>Legeriomycetaceae</taxon>
        <taxon>Smittium</taxon>
    </lineage>
</organism>
<dbReference type="GO" id="GO:0046961">
    <property type="term" value="F:proton-transporting ATPase activity, rotational mechanism"/>
    <property type="evidence" value="ECO:0007669"/>
    <property type="project" value="InterPro"/>
</dbReference>
<dbReference type="SUPFAM" id="SSF160527">
    <property type="entry name" value="V-type ATPase subunit E-like"/>
    <property type="match status" value="1"/>
</dbReference>
<gene>
    <name evidence="4" type="ORF">AYI69_g3263</name>
</gene>
<keyword evidence="5" id="KW-1185">Reference proteome</keyword>
<protein>
    <submittedName>
        <fullName evidence="4">V-type proton ATPase subunit E</fullName>
    </submittedName>
</protein>
<name>A0A1R1YKI1_9FUNG</name>
<dbReference type="Proteomes" id="UP000187429">
    <property type="component" value="Unassembled WGS sequence"/>
</dbReference>
<reference evidence="5" key="1">
    <citation type="submission" date="2017-01" db="EMBL/GenBank/DDBJ databases">
        <authorList>
            <person name="Wang Y."/>
            <person name="White M."/>
            <person name="Kvist S."/>
            <person name="Moncalvo J.-M."/>
        </authorList>
    </citation>
    <scope>NUCLEOTIDE SEQUENCE [LARGE SCALE GENOMIC DNA]</scope>
    <source>
        <strain evidence="5">ID-206-W2</strain>
    </source>
</reference>
<dbReference type="EMBL" id="LSSM01001073">
    <property type="protein sequence ID" value="OMJ27305.1"/>
    <property type="molecule type" value="Genomic_DNA"/>
</dbReference>
<keyword evidence="3" id="KW-0406">Ion transport</keyword>
<dbReference type="InterPro" id="IPR002842">
    <property type="entry name" value="ATPase_V1_Esu"/>
</dbReference>
<dbReference type="InterPro" id="IPR038495">
    <property type="entry name" value="ATPase_E_C"/>
</dbReference>
<comment type="similarity">
    <text evidence="1">Belongs to the V-ATPase E subunit family.</text>
</comment>
<dbReference type="OrthoDB" id="10263003at2759"/>
<keyword evidence="2" id="KW-0813">Transport</keyword>
<dbReference type="GO" id="GO:0033178">
    <property type="term" value="C:proton-transporting two-sector ATPase complex, catalytic domain"/>
    <property type="evidence" value="ECO:0007669"/>
    <property type="project" value="InterPro"/>
</dbReference>
<evidence type="ECO:0000256" key="2">
    <source>
        <dbReference type="ARBA" id="ARBA00022448"/>
    </source>
</evidence>
<evidence type="ECO:0000313" key="4">
    <source>
        <dbReference type="EMBL" id="OMJ27305.1"/>
    </source>
</evidence>
<dbReference type="PANTHER" id="PTHR45715">
    <property type="entry name" value="ATPASE H+-TRANSPORTING V1 SUBUNIT E1A-RELATED"/>
    <property type="match status" value="1"/>
</dbReference>
<evidence type="ECO:0000256" key="1">
    <source>
        <dbReference type="ARBA" id="ARBA00005901"/>
    </source>
</evidence>
<evidence type="ECO:0000313" key="5">
    <source>
        <dbReference type="Proteomes" id="UP000187429"/>
    </source>
</evidence>
<dbReference type="Pfam" id="PF01991">
    <property type="entry name" value="vATP-synt_E"/>
    <property type="match status" value="1"/>
</dbReference>
<evidence type="ECO:0000256" key="3">
    <source>
        <dbReference type="ARBA" id="ARBA00023065"/>
    </source>
</evidence>
<dbReference type="AlphaFoldDB" id="A0A1R1YKI1"/>
<comment type="caution">
    <text evidence="4">The sequence shown here is derived from an EMBL/GenBank/DDBJ whole genome shotgun (WGS) entry which is preliminary data.</text>
</comment>
<accession>A0A1R1YKI1</accession>